<evidence type="ECO:0000256" key="12">
    <source>
        <dbReference type="HAMAP-Rule" id="MF_00418"/>
    </source>
</evidence>
<evidence type="ECO:0000256" key="4">
    <source>
        <dbReference type="ARBA" id="ARBA00012086"/>
    </source>
</evidence>
<dbReference type="Gene3D" id="3.20.20.70">
    <property type="entry name" value="Aldolase class I"/>
    <property type="match status" value="1"/>
</dbReference>
<dbReference type="GO" id="GO:0005829">
    <property type="term" value="C:cytosol"/>
    <property type="evidence" value="ECO:0007669"/>
    <property type="project" value="TreeGrafter"/>
</dbReference>
<dbReference type="PROSITE" id="PS00666">
    <property type="entry name" value="DHDPS_2"/>
    <property type="match status" value="1"/>
</dbReference>
<dbReference type="NCBIfam" id="TIGR00674">
    <property type="entry name" value="dapA"/>
    <property type="match status" value="1"/>
</dbReference>
<dbReference type="CDD" id="cd00950">
    <property type="entry name" value="DHDPS"/>
    <property type="match status" value="1"/>
</dbReference>
<evidence type="ECO:0000256" key="11">
    <source>
        <dbReference type="ARBA" id="ARBA00047836"/>
    </source>
</evidence>
<comment type="similarity">
    <text evidence="3 12">Belongs to the DapA family.</text>
</comment>
<dbReference type="PANTHER" id="PTHR12128:SF66">
    <property type="entry name" value="4-HYDROXY-2-OXOGLUTARATE ALDOLASE, MITOCHONDRIAL"/>
    <property type="match status" value="1"/>
</dbReference>
<dbReference type="UniPathway" id="UPA00034">
    <property type="reaction ID" value="UER00017"/>
</dbReference>
<comment type="pathway">
    <text evidence="2 12">Amino-acid biosynthesis; L-lysine biosynthesis via DAP pathway; (S)-tetrahydrodipicolinate from L-aspartate: step 3/4.</text>
</comment>
<dbReference type="KEGG" id="xoo:XOO2923"/>
<dbReference type="InterPro" id="IPR005263">
    <property type="entry name" value="DapA"/>
</dbReference>
<keyword evidence="5 12" id="KW-0963">Cytoplasm</keyword>
<evidence type="ECO:0000256" key="1">
    <source>
        <dbReference type="ARBA" id="ARBA00003294"/>
    </source>
</evidence>
<comment type="function">
    <text evidence="1 12">Catalyzes the condensation of (S)-aspartate-beta-semialdehyde [(S)-ASA] and pyruvate to 4-hydroxy-tetrahydrodipicolinate (HTPA).</text>
</comment>
<keyword evidence="6 12" id="KW-0028">Amino-acid biosynthesis</keyword>
<dbReference type="AlphaFoldDB" id="Q5GYP4"/>
<feature type="binding site" evidence="12">
    <location>
        <position position="289"/>
    </location>
    <ligand>
        <name>pyruvate</name>
        <dbReference type="ChEBI" id="CHEBI:15361"/>
    </ligand>
</feature>
<evidence type="ECO:0000256" key="6">
    <source>
        <dbReference type="ARBA" id="ARBA00022605"/>
    </source>
</evidence>
<evidence type="ECO:0000256" key="9">
    <source>
        <dbReference type="ARBA" id="ARBA00023239"/>
    </source>
</evidence>
<evidence type="ECO:0000256" key="7">
    <source>
        <dbReference type="ARBA" id="ARBA00022915"/>
    </source>
</evidence>
<proteinExistence type="inferred from homology"/>
<evidence type="ECO:0000313" key="13">
    <source>
        <dbReference type="EMBL" id="AAW76177.1"/>
    </source>
</evidence>
<reference evidence="13 14" key="1">
    <citation type="journal article" date="2005" name="Nucleic Acids Res.">
        <title>The genome sequence of Xanthomonas oryzae pathovar oryzae KACC10331, the bacterial blight pathogen of rice.</title>
        <authorList>
            <person name="Lee B.M."/>
            <person name="Park Y.J."/>
            <person name="Park D.S."/>
            <person name="Kang H.W."/>
            <person name="Kim J.G."/>
            <person name="Song E.S."/>
            <person name="Park I.C."/>
            <person name="Yoon U.H."/>
            <person name="Hahn J.H."/>
            <person name="Koo B.S."/>
            <person name="Lee G.B."/>
            <person name="Kim H."/>
            <person name="Park H.S."/>
            <person name="Yoon K.O."/>
            <person name="Kim J.H."/>
            <person name="Jung C.H."/>
            <person name="Koh N.H."/>
            <person name="Seo J.S."/>
            <person name="Go S.J."/>
        </authorList>
    </citation>
    <scope>NUCLEOTIDE SEQUENCE [LARGE SCALE GENOMIC DNA]</scope>
    <source>
        <strain evidence="14">KACC10331 / KXO85</strain>
    </source>
</reference>
<evidence type="ECO:0000256" key="5">
    <source>
        <dbReference type="ARBA" id="ARBA00022490"/>
    </source>
</evidence>
<keyword evidence="8 12" id="KW-0457">Lysine biosynthesis</keyword>
<keyword evidence="14" id="KW-1185">Reference proteome</keyword>
<dbReference type="GO" id="GO:0009089">
    <property type="term" value="P:lysine biosynthetic process via diaminopimelate"/>
    <property type="evidence" value="ECO:0007669"/>
    <property type="project" value="UniProtKB-UniRule"/>
</dbReference>
<dbReference type="GO" id="GO:0019877">
    <property type="term" value="P:diaminopimelate biosynthetic process"/>
    <property type="evidence" value="ECO:0007669"/>
    <property type="project" value="UniProtKB-UniRule"/>
</dbReference>
<dbReference type="EC" id="4.3.3.7" evidence="4 12"/>
<evidence type="ECO:0000256" key="8">
    <source>
        <dbReference type="ARBA" id="ARBA00023154"/>
    </source>
</evidence>
<dbReference type="Proteomes" id="UP000006735">
    <property type="component" value="Chromosome"/>
</dbReference>
<keyword evidence="7 12" id="KW-0220">Diaminopimelate biosynthesis</keyword>
<keyword evidence="10 12" id="KW-0704">Schiff base</keyword>
<evidence type="ECO:0000256" key="10">
    <source>
        <dbReference type="ARBA" id="ARBA00023270"/>
    </source>
</evidence>
<dbReference type="PRINTS" id="PR00146">
    <property type="entry name" value="DHPICSNTHASE"/>
</dbReference>
<feature type="site" description="Part of a proton relay during catalysis" evidence="12">
    <location>
        <position position="288"/>
    </location>
</feature>
<dbReference type="STRING" id="291331.XOO2923"/>
<protein>
    <recommendedName>
        <fullName evidence="4 12">4-hydroxy-tetrahydrodipicolinate synthase</fullName>
        <shortName evidence="12">HTPA synthase</shortName>
        <ecNumber evidence="4 12">4.3.3.7</ecNumber>
    </recommendedName>
</protein>
<dbReference type="SUPFAM" id="SSF51569">
    <property type="entry name" value="Aldolase"/>
    <property type="match status" value="1"/>
</dbReference>
<feature type="active site" description="Schiff-base intermediate with substrate" evidence="12">
    <location>
        <position position="405"/>
    </location>
</feature>
<dbReference type="InterPro" id="IPR020625">
    <property type="entry name" value="Schiff_base-form_aldolases_AS"/>
</dbReference>
<dbReference type="InterPro" id="IPR013785">
    <property type="entry name" value="Aldolase_TIM"/>
</dbReference>
<feature type="site" description="Part of a proton relay during catalysis" evidence="12">
    <location>
        <position position="351"/>
    </location>
</feature>
<dbReference type="HAMAP" id="MF_00418">
    <property type="entry name" value="DapA"/>
    <property type="match status" value="1"/>
</dbReference>
<feature type="active site" description="Proton donor/acceptor" evidence="12">
    <location>
        <position position="377"/>
    </location>
</feature>
<name>Q5GYP4_XANOR</name>
<dbReference type="GO" id="GO:0008840">
    <property type="term" value="F:4-hydroxy-tetrahydrodipicolinate synthase activity"/>
    <property type="evidence" value="ECO:0007669"/>
    <property type="project" value="UniProtKB-UniRule"/>
</dbReference>
<dbReference type="PROSITE" id="PS00665">
    <property type="entry name" value="DHDPS_1"/>
    <property type="match status" value="1"/>
</dbReference>
<dbReference type="InterPro" id="IPR020624">
    <property type="entry name" value="Schiff_base-form_aldolases_CS"/>
</dbReference>
<gene>
    <name evidence="12 13" type="primary">dapA</name>
    <name evidence="13" type="ordered locus">XOO2923</name>
</gene>
<dbReference type="HOGENOM" id="CLU_499603_0_0_6"/>
<evidence type="ECO:0000256" key="3">
    <source>
        <dbReference type="ARBA" id="ARBA00007592"/>
    </source>
</evidence>
<keyword evidence="9 12" id="KW-0456">Lyase</keyword>
<dbReference type="EMBL" id="AE013598">
    <property type="protein sequence ID" value="AAW76177.1"/>
    <property type="molecule type" value="Genomic_DNA"/>
</dbReference>
<comment type="caution">
    <text evidence="12">Was originally thought to be a dihydrodipicolinate synthase (DHDPS), catalyzing the condensation of (S)-aspartate-beta-semialdehyde [(S)-ASA] and pyruvate to dihydrodipicolinate (DHDP). However, it was shown in E.coli that the product of the enzymatic reaction is not dihydrodipicolinate but in fact (4S)-4-hydroxy-2,3,4,5-tetrahydro-(2S)-dipicolinic acid (HTPA), and that the consecutive dehydration reaction leading to DHDP is not spontaneous but catalyzed by DapB.</text>
</comment>
<sequence>MGALELHRIHDRVEIEVITEFQEIIAQCGDVHVGRHTDRYLRRKHLRTGLHGKVARALQVFDGDALAVEEIGQLEQDARLVGSDDLDNVRQQVGLGLFGAGAVPHQLEAFFAFEPGQHGFELGNRIPGAGRQCGDRDVAPHRGQASVQEITAAVGDAAGDGQQRGLRMRRVGVDQEVIFGRRRPGGRVGQRGFRHCIRLNGRPGRRPGGDQHTCPWFRAASNMQVVSTRARAGLFLSRKSSRILSLSGIITALATPFGPDGALDLDAWRRLLEQQLHGGVQGIVVAGSTGEAAALSEDEYDTLLRAAVAQVAGRVPVLAGTGLSGTEKTIAQTRRAAALGAQYALVVTPPYVRPTQAGLKAHFLAIADHGGLPVVMYNVPGRTGCDLLPETVAELVVHSNIVGIKEARSEPGRVAALVALRSDSFVVLSGDDGSAAQSMLSGAAGLISVASNALPAAYRRLCDLARDGQREAATAWDARLSEYHSFCGIESNPIPVKALLQRAGIGHGLRLPLLPLSAAHQPAADRLAADAVALEALSSREMLAA</sequence>
<dbReference type="Pfam" id="PF00701">
    <property type="entry name" value="DHDPS"/>
    <property type="match status" value="1"/>
</dbReference>
<evidence type="ECO:0000313" key="14">
    <source>
        <dbReference type="Proteomes" id="UP000006735"/>
    </source>
</evidence>
<organism evidence="13 14">
    <name type="scientific">Xanthomonas oryzae pv. oryzae (strain KACC10331 / KXO85)</name>
    <dbReference type="NCBI Taxonomy" id="291331"/>
    <lineage>
        <taxon>Bacteria</taxon>
        <taxon>Pseudomonadati</taxon>
        <taxon>Pseudomonadota</taxon>
        <taxon>Gammaproteobacteria</taxon>
        <taxon>Lysobacterales</taxon>
        <taxon>Lysobacteraceae</taxon>
        <taxon>Xanthomonas</taxon>
    </lineage>
</organism>
<dbReference type="PANTHER" id="PTHR12128">
    <property type="entry name" value="DIHYDRODIPICOLINATE SYNTHASE"/>
    <property type="match status" value="1"/>
</dbReference>
<comment type="catalytic activity">
    <reaction evidence="11 12">
        <text>L-aspartate 4-semialdehyde + pyruvate = (2S,4S)-4-hydroxy-2,3,4,5-tetrahydrodipicolinate + H2O + H(+)</text>
        <dbReference type="Rhea" id="RHEA:34171"/>
        <dbReference type="ChEBI" id="CHEBI:15361"/>
        <dbReference type="ChEBI" id="CHEBI:15377"/>
        <dbReference type="ChEBI" id="CHEBI:15378"/>
        <dbReference type="ChEBI" id="CHEBI:67139"/>
        <dbReference type="ChEBI" id="CHEBI:537519"/>
        <dbReference type="EC" id="4.3.3.7"/>
    </reaction>
</comment>
<accession>Q5GYP4</accession>
<evidence type="ECO:0000256" key="2">
    <source>
        <dbReference type="ARBA" id="ARBA00005120"/>
    </source>
</evidence>
<comment type="subcellular location">
    <subcellularLocation>
        <location evidence="12">Cytoplasm</location>
    </subcellularLocation>
</comment>
<dbReference type="InterPro" id="IPR002220">
    <property type="entry name" value="DapA-like"/>
</dbReference>
<dbReference type="SMART" id="SM01130">
    <property type="entry name" value="DHDPS"/>
    <property type="match status" value="1"/>
</dbReference>
<comment type="subunit">
    <text evidence="12">Homotetramer; dimer of dimers.</text>
</comment>
<feature type="binding site" evidence="12">
    <location>
        <position position="447"/>
    </location>
    <ligand>
        <name>pyruvate</name>
        <dbReference type="ChEBI" id="CHEBI:15361"/>
    </ligand>
</feature>